<evidence type="ECO:0000313" key="4">
    <source>
        <dbReference type="Proteomes" id="UP000278807"/>
    </source>
</evidence>
<evidence type="ECO:0000259" key="2">
    <source>
        <dbReference type="PROSITE" id="PS50213"/>
    </source>
</evidence>
<dbReference type="InterPro" id="IPR000782">
    <property type="entry name" value="FAS1_domain"/>
</dbReference>
<feature type="domain" description="FAS1" evidence="2">
    <location>
        <begin position="89"/>
        <end position="214"/>
    </location>
</feature>
<gene>
    <name evidence="3" type="ORF">HNAJ_LOCUS12974</name>
</gene>
<feature type="domain" description="FAS1" evidence="2">
    <location>
        <begin position="503"/>
        <end position="644"/>
    </location>
</feature>
<sequence>MRSLLLLFVFLQGISLINGQIMAPELPQKYNQKNYGLLFKGTNMCAYKNVQNDAGVVSKAWICGPVDGKDSKITYDCCPGYKRTSLVNDECVEKTPTYMPIISTLQDMKRDETTDVLQQLESELDKNGKDFTVFAPEEDYSIQYIKENDALNLIVPGRYYSGYFKSGTDILTKTGYPLKITTYNNGLVFVECQLLTKPDFETSNGIIHFTSGPISASKSYGSIMDRLQSDPELSDFTASIPSDLRRQLSAANSKERYTVFAPINSAWSAAKREIGDPQGVADLVKQHVQDSLICGLSIDDQNRLLGPSRANTYIRGSQQADGTRILIDSCGRRTNFVKMDMMAGNGVVHKLSNALQNPGSMNLKDALNCLANGPDKELNQAAKEMAGCGISLQSSDNAVVLLPTSDALAKSSVRGCALYQNHVLTSTDCKMKNGHGIGTPQECHYTSQYAASGGRRPTFTNQYIRTREGSTLHFGKAETINLKPIAFRGGVIFSVKSTNSPPTKTMLEVIRENQQLSDTYEKMQKAGYTSIINQQSPNVIFFAPINLGWKNRDKENAYSSSQLRTLFEMHTIPHQLITGVDGNIESETVQEMRSISGDTLKIKRTLNGNTFIGYDGLPFDHWALAFGAPIVAVDGVVQVVDWPLVCKRC</sequence>
<accession>A0A0R3TYQ2</accession>
<dbReference type="WBParaSite" id="HNAJ_0001300101-mRNA-1">
    <property type="protein sequence ID" value="HNAJ_0001300101-mRNA-1"/>
    <property type="gene ID" value="HNAJ_0001300101"/>
</dbReference>
<protein>
    <submittedName>
        <fullName evidence="5">FAS1 domain-containing protein</fullName>
    </submittedName>
</protein>
<evidence type="ECO:0000256" key="1">
    <source>
        <dbReference type="SAM" id="SignalP"/>
    </source>
</evidence>
<dbReference type="InterPro" id="IPR050904">
    <property type="entry name" value="Adhesion/Biosynth-related"/>
</dbReference>
<dbReference type="GO" id="GO:0005615">
    <property type="term" value="C:extracellular space"/>
    <property type="evidence" value="ECO:0007669"/>
    <property type="project" value="TreeGrafter"/>
</dbReference>
<dbReference type="PROSITE" id="PS50213">
    <property type="entry name" value="FAS1"/>
    <property type="match status" value="3"/>
</dbReference>
<dbReference type="SUPFAM" id="SSF82153">
    <property type="entry name" value="FAS1 domain"/>
    <property type="match status" value="3"/>
</dbReference>
<feature type="chain" id="PRO_5043132142" evidence="1">
    <location>
        <begin position="20"/>
        <end position="649"/>
    </location>
</feature>
<dbReference type="PANTHER" id="PTHR10900">
    <property type="entry name" value="PERIOSTIN-RELATED"/>
    <property type="match status" value="1"/>
</dbReference>
<dbReference type="GO" id="GO:0050839">
    <property type="term" value="F:cell adhesion molecule binding"/>
    <property type="evidence" value="ECO:0007669"/>
    <property type="project" value="TreeGrafter"/>
</dbReference>
<dbReference type="PANTHER" id="PTHR10900:SF114">
    <property type="entry name" value="FAS1 DOMAIN-CONTAINING PROTEIN"/>
    <property type="match status" value="1"/>
</dbReference>
<feature type="signal peptide" evidence="1">
    <location>
        <begin position="1"/>
        <end position="19"/>
    </location>
</feature>
<reference evidence="5" key="1">
    <citation type="submission" date="2017-02" db="UniProtKB">
        <authorList>
            <consortium name="WormBaseParasite"/>
        </authorList>
    </citation>
    <scope>IDENTIFICATION</scope>
</reference>
<keyword evidence="4" id="KW-1185">Reference proteome</keyword>
<dbReference type="EMBL" id="UZAE01014840">
    <property type="protein sequence ID" value="VDO14599.1"/>
    <property type="molecule type" value="Genomic_DNA"/>
</dbReference>
<dbReference type="SMART" id="SM00554">
    <property type="entry name" value="FAS1"/>
    <property type="match status" value="3"/>
</dbReference>
<dbReference type="InterPro" id="IPR036378">
    <property type="entry name" value="FAS1_dom_sf"/>
</dbReference>
<evidence type="ECO:0000313" key="5">
    <source>
        <dbReference type="WBParaSite" id="HNAJ_0001300101-mRNA-1"/>
    </source>
</evidence>
<dbReference type="GO" id="GO:0030198">
    <property type="term" value="P:extracellular matrix organization"/>
    <property type="evidence" value="ECO:0007669"/>
    <property type="project" value="TreeGrafter"/>
</dbReference>
<dbReference type="AlphaFoldDB" id="A0A0R3TYQ2"/>
<organism evidence="5">
    <name type="scientific">Rodentolepis nana</name>
    <name type="common">Dwarf tapeworm</name>
    <name type="synonym">Hymenolepis nana</name>
    <dbReference type="NCBI Taxonomy" id="102285"/>
    <lineage>
        <taxon>Eukaryota</taxon>
        <taxon>Metazoa</taxon>
        <taxon>Spiralia</taxon>
        <taxon>Lophotrochozoa</taxon>
        <taxon>Platyhelminthes</taxon>
        <taxon>Cestoda</taxon>
        <taxon>Eucestoda</taxon>
        <taxon>Cyclophyllidea</taxon>
        <taxon>Hymenolepididae</taxon>
        <taxon>Rodentolepis</taxon>
    </lineage>
</organism>
<feature type="domain" description="FAS1" evidence="2">
    <location>
        <begin position="220"/>
        <end position="355"/>
    </location>
</feature>
<dbReference type="Pfam" id="PF02469">
    <property type="entry name" value="Fasciclin"/>
    <property type="match status" value="3"/>
</dbReference>
<dbReference type="OrthoDB" id="286301at2759"/>
<dbReference type="Proteomes" id="UP000278807">
    <property type="component" value="Unassembled WGS sequence"/>
</dbReference>
<evidence type="ECO:0000313" key="3">
    <source>
        <dbReference type="EMBL" id="VDO14599.1"/>
    </source>
</evidence>
<dbReference type="GO" id="GO:0031012">
    <property type="term" value="C:extracellular matrix"/>
    <property type="evidence" value="ECO:0007669"/>
    <property type="project" value="TreeGrafter"/>
</dbReference>
<proteinExistence type="predicted"/>
<dbReference type="STRING" id="102285.A0A0R3TYQ2"/>
<reference evidence="3 4" key="2">
    <citation type="submission" date="2018-11" db="EMBL/GenBank/DDBJ databases">
        <authorList>
            <consortium name="Pathogen Informatics"/>
        </authorList>
    </citation>
    <scope>NUCLEOTIDE SEQUENCE [LARGE SCALE GENOMIC DNA]</scope>
</reference>
<dbReference type="Gene3D" id="2.30.180.10">
    <property type="entry name" value="FAS1 domain"/>
    <property type="match status" value="3"/>
</dbReference>
<keyword evidence="1" id="KW-0732">Signal</keyword>
<dbReference type="GO" id="GO:0007155">
    <property type="term" value="P:cell adhesion"/>
    <property type="evidence" value="ECO:0007669"/>
    <property type="project" value="TreeGrafter"/>
</dbReference>
<name>A0A0R3TYQ2_RODNA</name>